<proteinExistence type="predicted"/>
<evidence type="ECO:0000313" key="1">
    <source>
        <dbReference type="EMBL" id="RKU43626.1"/>
    </source>
</evidence>
<protein>
    <submittedName>
        <fullName evidence="1">Uncharacterized protein</fullName>
    </submittedName>
</protein>
<comment type="caution">
    <text evidence="1">The sequence shown here is derived from an EMBL/GenBank/DDBJ whole genome shotgun (WGS) entry which is preliminary data.</text>
</comment>
<dbReference type="EMBL" id="QVQW01000040">
    <property type="protein sequence ID" value="RKU43626.1"/>
    <property type="molecule type" value="Genomic_DNA"/>
</dbReference>
<sequence>MSPSSSLNLEDGSRQYTCNLLTGNVEVSGHGPRQQLVCVATTPILVFVAPWTASQIQGHLQMFVLSLDLCSGHNLRVQLQPDLSDMQFLGMHFHLSFIVFEMETHGLFHKDVSGLLTSHLVRKLEAAARVEIIGKWAGIKTV</sequence>
<name>A0A420Y6W3_9PEZI</name>
<gene>
    <name evidence="1" type="ORF">DL546_003505</name>
</gene>
<accession>A0A420Y6W3</accession>
<keyword evidence="2" id="KW-1185">Reference proteome</keyword>
<evidence type="ECO:0000313" key="2">
    <source>
        <dbReference type="Proteomes" id="UP000275385"/>
    </source>
</evidence>
<dbReference type="AlphaFoldDB" id="A0A420Y6W3"/>
<reference evidence="1 2" key="1">
    <citation type="submission" date="2018-08" db="EMBL/GenBank/DDBJ databases">
        <title>Draft genome of the lignicolous fungus Coniochaeta pulveracea.</title>
        <authorList>
            <person name="Borstlap C.J."/>
            <person name="De Witt R.N."/>
            <person name="Botha A."/>
            <person name="Volschenk H."/>
        </authorList>
    </citation>
    <scope>NUCLEOTIDE SEQUENCE [LARGE SCALE GENOMIC DNA]</scope>
    <source>
        <strain evidence="1 2">CAB683</strain>
    </source>
</reference>
<dbReference type="Proteomes" id="UP000275385">
    <property type="component" value="Unassembled WGS sequence"/>
</dbReference>
<organism evidence="1 2">
    <name type="scientific">Coniochaeta pulveracea</name>
    <dbReference type="NCBI Taxonomy" id="177199"/>
    <lineage>
        <taxon>Eukaryota</taxon>
        <taxon>Fungi</taxon>
        <taxon>Dikarya</taxon>
        <taxon>Ascomycota</taxon>
        <taxon>Pezizomycotina</taxon>
        <taxon>Sordariomycetes</taxon>
        <taxon>Sordariomycetidae</taxon>
        <taxon>Coniochaetales</taxon>
        <taxon>Coniochaetaceae</taxon>
        <taxon>Coniochaeta</taxon>
    </lineage>
</organism>